<dbReference type="PANTHER" id="PTHR30136:SF34">
    <property type="entry name" value="TRANSCRIPTIONAL REGULATOR"/>
    <property type="match status" value="1"/>
</dbReference>
<evidence type="ECO:0000259" key="5">
    <source>
        <dbReference type="PROSITE" id="PS51077"/>
    </source>
</evidence>
<dbReference type="Pfam" id="PF09339">
    <property type="entry name" value="HTH_IclR"/>
    <property type="match status" value="1"/>
</dbReference>
<proteinExistence type="predicted"/>
<accession>A0ABS9SXW6</accession>
<evidence type="ECO:0000259" key="6">
    <source>
        <dbReference type="PROSITE" id="PS51078"/>
    </source>
</evidence>
<dbReference type="PANTHER" id="PTHR30136">
    <property type="entry name" value="HELIX-TURN-HELIX TRANSCRIPTIONAL REGULATOR, ICLR FAMILY"/>
    <property type="match status" value="1"/>
</dbReference>
<dbReference type="Proteomes" id="UP001166784">
    <property type="component" value="Unassembled WGS sequence"/>
</dbReference>
<evidence type="ECO:0000256" key="3">
    <source>
        <dbReference type="ARBA" id="ARBA00023163"/>
    </source>
</evidence>
<dbReference type="InterPro" id="IPR012794">
    <property type="entry name" value="PcaR_PcaU"/>
</dbReference>
<dbReference type="InterPro" id="IPR014757">
    <property type="entry name" value="Tscrpt_reg_IclR_C"/>
</dbReference>
<evidence type="ECO:0000313" key="7">
    <source>
        <dbReference type="EMBL" id="MCH6161112.1"/>
    </source>
</evidence>
<feature type="region of interest" description="Disordered" evidence="4">
    <location>
        <begin position="1"/>
        <end position="51"/>
    </location>
</feature>
<evidence type="ECO:0000256" key="1">
    <source>
        <dbReference type="ARBA" id="ARBA00023015"/>
    </source>
</evidence>
<evidence type="ECO:0000313" key="8">
    <source>
        <dbReference type="Proteomes" id="UP001166784"/>
    </source>
</evidence>
<keyword evidence="3" id="KW-0804">Transcription</keyword>
<reference evidence="7" key="2">
    <citation type="journal article" date="2023" name="Int. J. Syst. Evol. Microbiol.">
        <title>Streptomyces marispadix sp. nov., isolated from marine beach sediment of the Northern Coast of Portugal.</title>
        <authorList>
            <person name="dos Santos J.D.N."/>
            <person name="Vitorino I.R."/>
            <person name="Kallscheuer N."/>
            <person name="Srivastava A."/>
            <person name="Krautwurst S."/>
            <person name="Marz M."/>
            <person name="Jogler C."/>
            <person name="Lobo Da Cunha A."/>
            <person name="Catita J."/>
            <person name="Goncalves H."/>
            <person name="Gonzalez I."/>
            <person name="Reyes F."/>
            <person name="Lage O.M."/>
        </authorList>
    </citation>
    <scope>NUCLEOTIDE SEQUENCE</scope>
    <source>
        <strain evidence="7">M600PL45_2</strain>
    </source>
</reference>
<sequence>MSEPTTGNGGDGTQREGSEHIGRAARSSQKGENGPNGQGSSTGRQGHGREEYGPHFVQSVARAMSVMRSFTAERRAQTLTEVARATGLDRATARRLLLTLADLGYVASDGRTFELTPRTLELGYAYLSSMSLPEIAQPHLQSLARELNETAALAVLDGDEIVYVSLVQSTRLMAVTISVGTRFDAYTTSMGRVLLAGLDDTELDERFGRLRLERKTDHTISSPRTLREEIDKVRRQGWALVDSELEEGLRGAAAPVRDRAGRVVAAANVSVHAGRTTPELVERDYVPMILRTVRLIEADLVGTVAR</sequence>
<dbReference type="SMART" id="SM00346">
    <property type="entry name" value="HTH_ICLR"/>
    <property type="match status" value="1"/>
</dbReference>
<dbReference type="Pfam" id="PF01614">
    <property type="entry name" value="IclR_C"/>
    <property type="match status" value="1"/>
</dbReference>
<dbReference type="InterPro" id="IPR036390">
    <property type="entry name" value="WH_DNA-bd_sf"/>
</dbReference>
<dbReference type="PROSITE" id="PS51078">
    <property type="entry name" value="ICLR_ED"/>
    <property type="match status" value="1"/>
</dbReference>
<reference evidence="7" key="1">
    <citation type="submission" date="2022-03" db="EMBL/GenBank/DDBJ databases">
        <authorList>
            <person name="Santos J.D.N."/>
            <person name="Kallscheuer N."/>
            <person name="Jogler C."/>
            <person name="Lage O.M."/>
        </authorList>
    </citation>
    <scope>NUCLEOTIDE SEQUENCE</scope>
    <source>
        <strain evidence="7">M600PL45_2</strain>
    </source>
</reference>
<dbReference type="Gene3D" id="1.10.10.10">
    <property type="entry name" value="Winged helix-like DNA-binding domain superfamily/Winged helix DNA-binding domain"/>
    <property type="match status" value="1"/>
</dbReference>
<dbReference type="InterPro" id="IPR036388">
    <property type="entry name" value="WH-like_DNA-bd_sf"/>
</dbReference>
<feature type="domain" description="HTH iclR-type" evidence="5">
    <location>
        <begin position="57"/>
        <end position="117"/>
    </location>
</feature>
<dbReference type="PROSITE" id="PS51077">
    <property type="entry name" value="HTH_ICLR"/>
    <property type="match status" value="1"/>
</dbReference>
<keyword evidence="2" id="KW-0238">DNA-binding</keyword>
<comment type="caution">
    <text evidence="7">The sequence shown here is derived from an EMBL/GenBank/DDBJ whole genome shotgun (WGS) entry which is preliminary data.</text>
</comment>
<gene>
    <name evidence="7" type="ORF">MMA15_12075</name>
</gene>
<evidence type="ECO:0000256" key="2">
    <source>
        <dbReference type="ARBA" id="ARBA00023125"/>
    </source>
</evidence>
<name>A0ABS9SXW6_9ACTN</name>
<evidence type="ECO:0000256" key="4">
    <source>
        <dbReference type="SAM" id="MobiDB-lite"/>
    </source>
</evidence>
<dbReference type="InterPro" id="IPR050707">
    <property type="entry name" value="HTH_MetabolicPath_Reg"/>
</dbReference>
<feature type="compositionally biased region" description="Basic and acidic residues" evidence="4">
    <location>
        <begin position="13"/>
        <end position="22"/>
    </location>
</feature>
<dbReference type="SUPFAM" id="SSF46785">
    <property type="entry name" value="Winged helix' DNA-binding domain"/>
    <property type="match status" value="1"/>
</dbReference>
<dbReference type="NCBIfam" id="TIGR02431">
    <property type="entry name" value="pcaR_pcaU"/>
    <property type="match status" value="1"/>
</dbReference>
<dbReference type="EMBL" id="JAKWJU010000002">
    <property type="protein sequence ID" value="MCH6161112.1"/>
    <property type="molecule type" value="Genomic_DNA"/>
</dbReference>
<dbReference type="InterPro" id="IPR005471">
    <property type="entry name" value="Tscrpt_reg_IclR_N"/>
</dbReference>
<keyword evidence="8" id="KW-1185">Reference proteome</keyword>
<dbReference type="InterPro" id="IPR029016">
    <property type="entry name" value="GAF-like_dom_sf"/>
</dbReference>
<feature type="domain" description="IclR-ED" evidence="6">
    <location>
        <begin position="118"/>
        <end position="302"/>
    </location>
</feature>
<dbReference type="RefSeq" id="WP_241059268.1">
    <property type="nucleotide sequence ID" value="NZ_JAKWJU010000002.1"/>
</dbReference>
<dbReference type="Gene3D" id="3.30.450.40">
    <property type="match status" value="1"/>
</dbReference>
<dbReference type="SUPFAM" id="SSF55781">
    <property type="entry name" value="GAF domain-like"/>
    <property type="match status" value="1"/>
</dbReference>
<organism evidence="7 8">
    <name type="scientific">Streptomyces marispadix</name>
    <dbReference type="NCBI Taxonomy" id="2922868"/>
    <lineage>
        <taxon>Bacteria</taxon>
        <taxon>Bacillati</taxon>
        <taxon>Actinomycetota</taxon>
        <taxon>Actinomycetes</taxon>
        <taxon>Kitasatosporales</taxon>
        <taxon>Streptomycetaceae</taxon>
        <taxon>Streptomyces</taxon>
    </lineage>
</organism>
<protein>
    <submittedName>
        <fullName evidence="7">Helix-turn-helix domain-containing protein</fullName>
    </submittedName>
</protein>
<keyword evidence="1" id="KW-0805">Transcription regulation</keyword>